<organism evidence="1 2">
    <name type="scientific">Gracilariopsis chorda</name>
    <dbReference type="NCBI Taxonomy" id="448386"/>
    <lineage>
        <taxon>Eukaryota</taxon>
        <taxon>Rhodophyta</taxon>
        <taxon>Florideophyceae</taxon>
        <taxon>Rhodymeniophycidae</taxon>
        <taxon>Gracilariales</taxon>
        <taxon>Gracilariaceae</taxon>
        <taxon>Gracilariopsis</taxon>
    </lineage>
</organism>
<keyword evidence="2" id="KW-1185">Reference proteome</keyword>
<evidence type="ECO:0000313" key="1">
    <source>
        <dbReference type="EMBL" id="PXF40118.1"/>
    </source>
</evidence>
<proteinExistence type="predicted"/>
<name>A0A2V3IDK5_9FLOR</name>
<dbReference type="Proteomes" id="UP000247409">
    <property type="component" value="Unassembled WGS sequence"/>
</dbReference>
<reference evidence="1 2" key="1">
    <citation type="journal article" date="2018" name="Mol. Biol. Evol.">
        <title>Analysis of the draft genome of the red seaweed Gracilariopsis chorda provides insights into genome size evolution in Rhodophyta.</title>
        <authorList>
            <person name="Lee J."/>
            <person name="Yang E.C."/>
            <person name="Graf L."/>
            <person name="Yang J.H."/>
            <person name="Qiu H."/>
            <person name="Zel Zion U."/>
            <person name="Chan C.X."/>
            <person name="Stephens T.G."/>
            <person name="Weber A.P.M."/>
            <person name="Boo G.H."/>
            <person name="Boo S.M."/>
            <person name="Kim K.M."/>
            <person name="Shin Y."/>
            <person name="Jung M."/>
            <person name="Lee S.J."/>
            <person name="Yim H.S."/>
            <person name="Lee J.H."/>
            <person name="Bhattacharya D."/>
            <person name="Yoon H.S."/>
        </authorList>
    </citation>
    <scope>NUCLEOTIDE SEQUENCE [LARGE SCALE GENOMIC DNA]</scope>
    <source>
        <strain evidence="1 2">SKKU-2015</strain>
        <tissue evidence="1">Whole body</tissue>
    </source>
</reference>
<accession>A0A2V3IDK5</accession>
<evidence type="ECO:0000313" key="2">
    <source>
        <dbReference type="Proteomes" id="UP000247409"/>
    </source>
</evidence>
<gene>
    <name evidence="1" type="ORF">BWQ96_10179</name>
</gene>
<comment type="caution">
    <text evidence="1">The sequence shown here is derived from an EMBL/GenBank/DDBJ whole genome shotgun (WGS) entry which is preliminary data.</text>
</comment>
<protein>
    <submittedName>
        <fullName evidence="1">Uncharacterized protein</fullName>
    </submittedName>
</protein>
<dbReference type="EMBL" id="NBIV01000357">
    <property type="protein sequence ID" value="PXF40118.1"/>
    <property type="molecule type" value="Genomic_DNA"/>
</dbReference>
<dbReference type="AlphaFoldDB" id="A0A2V3IDK5"/>
<sequence>MESDTETSVETAREDAEEERVEAFIANFELVVCALLSGESPSPPTIYNAIRLLPPSFARGFLSALQFLMVASNNVRRSAVLCHLHRALSDIIAASSLGPQRDQDVVVGTRAGVLFAAPIAVTVRDAGAGTLLQLAPVLDASPL</sequence>